<protein>
    <submittedName>
        <fullName evidence="1">Uncharacterized protein</fullName>
    </submittedName>
</protein>
<accession>A0A177INA9</accession>
<keyword evidence="2" id="KW-1185">Reference proteome</keyword>
<sequence length="171" mass="19806">MEMQPLPGHQWICEARGFGSQMKLVAYVPWEYKQELEAAFHEGGPALAAWQIDSSTIEYSQPEWQGFTSPASIGDKVWLVVARPQQGHIPEWDGLRPYHFDKRAEAEKEMDWLNEHHPHDNYLIACITVGWVAPIVLEKSGWTPPWFPIGGRDQDQPWFPRNYDETTKAQY</sequence>
<dbReference type="Proteomes" id="UP000076947">
    <property type="component" value="Unassembled WGS sequence"/>
</dbReference>
<organism evidence="1 2">
    <name type="scientific">Corynebacterium stationis</name>
    <dbReference type="NCBI Taxonomy" id="1705"/>
    <lineage>
        <taxon>Bacteria</taxon>
        <taxon>Bacillati</taxon>
        <taxon>Actinomycetota</taxon>
        <taxon>Actinomycetes</taxon>
        <taxon>Mycobacteriales</taxon>
        <taxon>Corynebacteriaceae</taxon>
        <taxon>Corynebacterium</taxon>
    </lineage>
</organism>
<gene>
    <name evidence="1" type="ORF">AYJ05_09530</name>
</gene>
<evidence type="ECO:0000313" key="2">
    <source>
        <dbReference type="Proteomes" id="UP000076947"/>
    </source>
</evidence>
<dbReference type="OrthoDB" id="9855119at2"/>
<dbReference type="AlphaFoldDB" id="A0A177INA9"/>
<dbReference type="RefSeq" id="WP_006823791.1">
    <property type="nucleotide sequence ID" value="NZ_CAOPJI010000130.1"/>
</dbReference>
<comment type="caution">
    <text evidence="1">The sequence shown here is derived from an EMBL/GenBank/DDBJ whole genome shotgun (WGS) entry which is preliminary data.</text>
</comment>
<evidence type="ECO:0000313" key="1">
    <source>
        <dbReference type="EMBL" id="OAH30046.1"/>
    </source>
</evidence>
<name>A0A177INA9_9CORY</name>
<proteinExistence type="predicted"/>
<reference evidence="2" key="1">
    <citation type="submission" date="2016-02" db="EMBL/GenBank/DDBJ databases">
        <authorList>
            <person name="Kaur G."/>
            <person name="Nair G.R."/>
            <person name="Mayilraj S."/>
        </authorList>
    </citation>
    <scope>NUCLEOTIDE SEQUENCE [LARGE SCALE GENOMIC DNA]</scope>
    <source>
        <strain evidence="2">GA-15</strain>
    </source>
</reference>
<dbReference type="EMBL" id="LSTQ01000010">
    <property type="protein sequence ID" value="OAH30046.1"/>
    <property type="molecule type" value="Genomic_DNA"/>
</dbReference>